<gene>
    <name evidence="7" type="ORF">CBR_g41718</name>
</gene>
<dbReference type="Gene3D" id="3.30.70.1170">
    <property type="entry name" value="Sun protein, domain 3"/>
    <property type="match status" value="1"/>
</dbReference>
<protein>
    <recommendedName>
        <fullName evidence="6">SAM-dependent MTase RsmB/NOP-type domain-containing protein</fullName>
    </recommendedName>
</protein>
<dbReference type="InterPro" id="IPR001678">
    <property type="entry name" value="MeTrfase_RsmB-F_NOP2_dom"/>
</dbReference>
<dbReference type="Pfam" id="PF21148">
    <property type="entry name" value="NSUN5_fdxn-like"/>
    <property type="match status" value="1"/>
</dbReference>
<feature type="domain" description="SAM-dependent MTase RsmB/NOP-type" evidence="6">
    <location>
        <begin position="137"/>
        <end position="300"/>
    </location>
</feature>
<evidence type="ECO:0000256" key="1">
    <source>
        <dbReference type="ARBA" id="ARBA00022603"/>
    </source>
</evidence>
<dbReference type="InterPro" id="IPR049561">
    <property type="entry name" value="NSUN5_7_fdxn-like"/>
</dbReference>
<proteinExistence type="inferred from homology"/>
<feature type="binding site" evidence="5">
    <location>
        <begin position="229"/>
        <end position="235"/>
    </location>
    <ligand>
        <name>S-adenosyl-L-methionine</name>
        <dbReference type="ChEBI" id="CHEBI:59789"/>
    </ligand>
</feature>
<keyword evidence="8" id="KW-1185">Reference proteome</keyword>
<evidence type="ECO:0000256" key="3">
    <source>
        <dbReference type="ARBA" id="ARBA00022691"/>
    </source>
</evidence>
<evidence type="ECO:0000256" key="5">
    <source>
        <dbReference type="PROSITE-ProRule" id="PRU01023"/>
    </source>
</evidence>
<keyword evidence="3 5" id="KW-0949">S-adenosyl-L-methionine</keyword>
<dbReference type="Proteomes" id="UP000265515">
    <property type="component" value="Unassembled WGS sequence"/>
</dbReference>
<dbReference type="InterPro" id="IPR029063">
    <property type="entry name" value="SAM-dependent_MTases_sf"/>
</dbReference>
<comment type="caution">
    <text evidence="7">The sequence shown here is derived from an EMBL/GenBank/DDBJ whole genome shotgun (WGS) entry which is preliminary data.</text>
</comment>
<evidence type="ECO:0000256" key="4">
    <source>
        <dbReference type="ARBA" id="ARBA00022884"/>
    </source>
</evidence>
<keyword evidence="4 5" id="KW-0694">RNA-binding</keyword>
<keyword evidence="1 5" id="KW-0489">Methyltransferase</keyword>
<dbReference type="GO" id="GO:0003723">
    <property type="term" value="F:RNA binding"/>
    <property type="evidence" value="ECO:0007669"/>
    <property type="project" value="UniProtKB-UniRule"/>
</dbReference>
<evidence type="ECO:0000256" key="2">
    <source>
        <dbReference type="ARBA" id="ARBA00022679"/>
    </source>
</evidence>
<dbReference type="GO" id="GO:0005730">
    <property type="term" value="C:nucleolus"/>
    <property type="evidence" value="ECO:0007669"/>
    <property type="project" value="TreeGrafter"/>
</dbReference>
<dbReference type="SUPFAM" id="SSF53335">
    <property type="entry name" value="S-adenosyl-L-methionine-dependent methyltransferases"/>
    <property type="match status" value="1"/>
</dbReference>
<dbReference type="GO" id="GO:0008173">
    <property type="term" value="F:RNA methyltransferase activity"/>
    <property type="evidence" value="ECO:0007669"/>
    <property type="project" value="InterPro"/>
</dbReference>
<sequence>MPLPGSLAQKVHRQAAAAVGRVLAADASKQNGASIKRLALAPSNVAKRATFALICETLKYLGVIKEVWNSSDILKRNKKVKPELAYVLLYDLLFGEGLSPHGDAERVIFACKSTLKATLARLMVKRQVADVRDLLPETAKQTAPTLRHLRVNTLKISVDEALTQLRSHPSTCEVKRDDLLPEVLVLPSGTDVHNHPMVKKGSLILQGKASCLPARSLQPDPSWTVLDACAAPGNKTTHLAAMMNGKGCVMACDADARRLKRLKEAVELAGAKNVRVIHQDFLKIDRTDPSFKKGFPVLSS</sequence>
<reference evidence="7 8" key="1">
    <citation type="journal article" date="2018" name="Cell">
        <title>The Chara Genome: Secondary Complexity and Implications for Plant Terrestrialization.</title>
        <authorList>
            <person name="Nishiyama T."/>
            <person name="Sakayama H."/>
            <person name="Vries J.D."/>
            <person name="Buschmann H."/>
            <person name="Saint-Marcoux D."/>
            <person name="Ullrich K.K."/>
            <person name="Haas F.B."/>
            <person name="Vanderstraeten L."/>
            <person name="Becker D."/>
            <person name="Lang D."/>
            <person name="Vosolsobe S."/>
            <person name="Rombauts S."/>
            <person name="Wilhelmsson P.K.I."/>
            <person name="Janitza P."/>
            <person name="Kern R."/>
            <person name="Heyl A."/>
            <person name="Rumpler F."/>
            <person name="Villalobos L.I.A.C."/>
            <person name="Clay J.M."/>
            <person name="Skokan R."/>
            <person name="Toyoda A."/>
            <person name="Suzuki Y."/>
            <person name="Kagoshima H."/>
            <person name="Schijlen E."/>
            <person name="Tajeshwar N."/>
            <person name="Catarino B."/>
            <person name="Hetherington A.J."/>
            <person name="Saltykova A."/>
            <person name="Bonnot C."/>
            <person name="Breuninger H."/>
            <person name="Symeonidi A."/>
            <person name="Radhakrishnan G.V."/>
            <person name="Van Nieuwerburgh F."/>
            <person name="Deforce D."/>
            <person name="Chang C."/>
            <person name="Karol K.G."/>
            <person name="Hedrich R."/>
            <person name="Ulvskov P."/>
            <person name="Glockner G."/>
            <person name="Delwiche C.F."/>
            <person name="Petrasek J."/>
            <person name="Van de Peer Y."/>
            <person name="Friml J."/>
            <person name="Beilby M."/>
            <person name="Dolan L."/>
            <person name="Kohara Y."/>
            <person name="Sugano S."/>
            <person name="Fujiyama A."/>
            <person name="Delaux P.-M."/>
            <person name="Quint M."/>
            <person name="TheiBen G."/>
            <person name="Hagemann M."/>
            <person name="Harholt J."/>
            <person name="Dunand C."/>
            <person name="Zachgo S."/>
            <person name="Langdale J."/>
            <person name="Maumus F."/>
            <person name="Straeten D.V.D."/>
            <person name="Gould S.B."/>
            <person name="Rensing S.A."/>
        </authorList>
    </citation>
    <scope>NUCLEOTIDE SEQUENCE [LARGE SCALE GENOMIC DNA]</scope>
    <source>
        <strain evidence="7 8">S276</strain>
    </source>
</reference>
<dbReference type="Gramene" id="GBG86656">
    <property type="protein sequence ID" value="GBG86656"/>
    <property type="gene ID" value="CBR_g41718"/>
</dbReference>
<evidence type="ECO:0000313" key="7">
    <source>
        <dbReference type="EMBL" id="GBG86656.1"/>
    </source>
</evidence>
<evidence type="ECO:0000259" key="6">
    <source>
        <dbReference type="PROSITE" id="PS51686"/>
    </source>
</evidence>
<dbReference type="PROSITE" id="PS51686">
    <property type="entry name" value="SAM_MT_RSMB_NOP"/>
    <property type="match status" value="1"/>
</dbReference>
<accession>A0A388LWH9</accession>
<dbReference type="InterPro" id="IPR048889">
    <property type="entry name" value="NSUN5_RCM1_N"/>
</dbReference>
<dbReference type="PANTHER" id="PTHR22807:SF4">
    <property type="entry name" value="28S RRNA (CYTOSINE-C(5))-METHYLTRANSFERASE"/>
    <property type="match status" value="1"/>
</dbReference>
<dbReference type="InterPro" id="IPR023267">
    <property type="entry name" value="RCMT"/>
</dbReference>
<dbReference type="InterPro" id="IPR049560">
    <property type="entry name" value="MeTrfase_RsmB-F_NOP2_cat"/>
</dbReference>
<name>A0A388LWH9_CHABU</name>
<evidence type="ECO:0000313" key="8">
    <source>
        <dbReference type="Proteomes" id="UP000265515"/>
    </source>
</evidence>
<feature type="binding site" evidence="5">
    <location>
        <position position="280"/>
    </location>
    <ligand>
        <name>S-adenosyl-L-methionine</name>
        <dbReference type="ChEBI" id="CHEBI:59789"/>
    </ligand>
</feature>
<dbReference type="OMA" id="IAKEELX"/>
<dbReference type="AlphaFoldDB" id="A0A388LWH9"/>
<comment type="similarity">
    <text evidence="5">Belongs to the class I-like SAM-binding methyltransferase superfamily. RsmB/NOP family.</text>
</comment>
<feature type="binding site" evidence="5">
    <location>
        <position position="253"/>
    </location>
    <ligand>
        <name>S-adenosyl-L-methionine</name>
        <dbReference type="ChEBI" id="CHEBI:59789"/>
    </ligand>
</feature>
<dbReference type="Pfam" id="PF21153">
    <property type="entry name" value="NSUN5_N"/>
    <property type="match status" value="1"/>
</dbReference>
<dbReference type="OrthoDB" id="435282at2759"/>
<keyword evidence="2 5" id="KW-0808">Transferase</keyword>
<dbReference type="Gene3D" id="3.40.50.150">
    <property type="entry name" value="Vaccinia Virus protein VP39"/>
    <property type="match status" value="1"/>
</dbReference>
<dbReference type="CDD" id="cd02440">
    <property type="entry name" value="AdoMet_MTases"/>
    <property type="match status" value="1"/>
</dbReference>
<dbReference type="STRING" id="69332.A0A388LWH9"/>
<comment type="caution">
    <text evidence="5">Lacks conserved residue(s) required for the propagation of feature annotation.</text>
</comment>
<dbReference type="EMBL" id="BFEA01000573">
    <property type="protein sequence ID" value="GBG86656.1"/>
    <property type="molecule type" value="Genomic_DNA"/>
</dbReference>
<dbReference type="PANTHER" id="PTHR22807">
    <property type="entry name" value="NOP2 YEAST -RELATED NOL1/NOP2/FMU SUN DOMAIN-CONTAINING"/>
    <property type="match status" value="1"/>
</dbReference>
<dbReference type="Pfam" id="PF01189">
    <property type="entry name" value="Methyltr_RsmB-F"/>
    <property type="match status" value="1"/>
</dbReference>
<dbReference type="GO" id="GO:0070475">
    <property type="term" value="P:rRNA base methylation"/>
    <property type="evidence" value="ECO:0007669"/>
    <property type="project" value="TreeGrafter"/>
</dbReference>
<organism evidence="7 8">
    <name type="scientific">Chara braunii</name>
    <name type="common">Braun's stonewort</name>
    <dbReference type="NCBI Taxonomy" id="69332"/>
    <lineage>
        <taxon>Eukaryota</taxon>
        <taxon>Viridiplantae</taxon>
        <taxon>Streptophyta</taxon>
        <taxon>Charophyceae</taxon>
        <taxon>Charales</taxon>
        <taxon>Characeae</taxon>
        <taxon>Chara</taxon>
    </lineage>
</organism>